<evidence type="ECO:0000256" key="1">
    <source>
        <dbReference type="ARBA" id="ARBA00009822"/>
    </source>
</evidence>
<gene>
    <name evidence="2" type="ORF">CYY_000617</name>
</gene>
<proteinExistence type="inferred from homology"/>
<name>A0A8J4Q1G5_9MYCE</name>
<dbReference type="InterPro" id="IPR008601">
    <property type="entry name" value="Dicty_CAD"/>
</dbReference>
<reference evidence="2" key="1">
    <citation type="submission" date="2020-01" db="EMBL/GenBank/DDBJ databases">
        <title>Development of genomics and gene disruption for Polysphondylium violaceum indicates a role for the polyketide synthase stlB in stalk morphogenesis.</title>
        <authorList>
            <person name="Narita B."/>
            <person name="Kawabe Y."/>
            <person name="Kin K."/>
            <person name="Saito T."/>
            <person name="Gibbs R."/>
            <person name="Kuspa A."/>
            <person name="Muzny D."/>
            <person name="Queller D."/>
            <person name="Richards S."/>
            <person name="Strassman J."/>
            <person name="Sucgang R."/>
            <person name="Worley K."/>
            <person name="Schaap P."/>
        </authorList>
    </citation>
    <scope>NUCLEOTIDE SEQUENCE</scope>
    <source>
        <strain evidence="2">QSvi11</strain>
    </source>
</reference>
<evidence type="ECO:0000313" key="3">
    <source>
        <dbReference type="Proteomes" id="UP000695562"/>
    </source>
</evidence>
<sequence>MNQVFVSVSIELDGKHVISGNGVALPTPPIMPRPCFLMITGPVKTEGNEGVWSGRKDVKKLVLNYQGKSYPVGDCTIDVLKEEFTDDGIVDYRINILPKDNVEVPHYGQGF</sequence>
<evidence type="ECO:0000313" key="2">
    <source>
        <dbReference type="EMBL" id="KAF2078066.1"/>
    </source>
</evidence>
<protein>
    <submittedName>
        <fullName evidence="2">Uncharacterized protein</fullName>
    </submittedName>
</protein>
<comment type="similarity">
    <text evidence="1">Belongs to the csb family.</text>
</comment>
<dbReference type="GO" id="GO:0007155">
    <property type="term" value="P:cell adhesion"/>
    <property type="evidence" value="ECO:0007669"/>
    <property type="project" value="InterPro"/>
</dbReference>
<organism evidence="2 3">
    <name type="scientific">Polysphondylium violaceum</name>
    <dbReference type="NCBI Taxonomy" id="133409"/>
    <lineage>
        <taxon>Eukaryota</taxon>
        <taxon>Amoebozoa</taxon>
        <taxon>Evosea</taxon>
        <taxon>Eumycetozoa</taxon>
        <taxon>Dictyostelia</taxon>
        <taxon>Dictyosteliales</taxon>
        <taxon>Dictyosteliaceae</taxon>
        <taxon>Polysphondylium</taxon>
    </lineage>
</organism>
<dbReference type="EMBL" id="AJWJ01000012">
    <property type="protein sequence ID" value="KAF2078066.1"/>
    <property type="molecule type" value="Genomic_DNA"/>
</dbReference>
<dbReference type="AlphaFoldDB" id="A0A8J4Q1G5"/>
<accession>A0A8J4Q1G5</accession>
<keyword evidence="3" id="KW-1185">Reference proteome</keyword>
<comment type="caution">
    <text evidence="2">The sequence shown here is derived from an EMBL/GenBank/DDBJ whole genome shotgun (WGS) entry which is preliminary data.</text>
</comment>
<dbReference type="Pfam" id="PF05720">
    <property type="entry name" value="Dicty_CAD"/>
    <property type="match status" value="1"/>
</dbReference>
<dbReference type="Proteomes" id="UP000695562">
    <property type="component" value="Unassembled WGS sequence"/>
</dbReference>